<evidence type="ECO:0000313" key="1">
    <source>
        <dbReference type="EMBL" id="KCZ64966.1"/>
    </source>
</evidence>
<accession>A0A059EBA4</accession>
<dbReference type="Proteomes" id="UP000024547">
    <property type="component" value="Unassembled WGS sequence"/>
</dbReference>
<reference evidence="1 2" key="1">
    <citation type="journal article" date="2014" name="Antonie Van Leeuwenhoek">
        <title>Hyphomonas beringensis sp. nov. and Hyphomonas chukchiensis sp. nov., isolated from surface seawater of the Bering Sea and Chukchi Sea.</title>
        <authorList>
            <person name="Li C."/>
            <person name="Lai Q."/>
            <person name="Li G."/>
            <person name="Dong C."/>
            <person name="Wang J."/>
            <person name="Liao Y."/>
            <person name="Shao Z."/>
        </authorList>
    </citation>
    <scope>NUCLEOTIDE SEQUENCE [LARGE SCALE GENOMIC DNA]</scope>
    <source>
        <strain evidence="1 2">22II1-22F38</strain>
    </source>
</reference>
<proteinExistence type="predicted"/>
<protein>
    <submittedName>
        <fullName evidence="1">Uncharacterized protein</fullName>
    </submittedName>
</protein>
<organism evidence="1 2">
    <name type="scientific">Hyphomonas atlantica</name>
    <dbReference type="NCBI Taxonomy" id="1280948"/>
    <lineage>
        <taxon>Bacteria</taxon>
        <taxon>Pseudomonadati</taxon>
        <taxon>Pseudomonadota</taxon>
        <taxon>Alphaproteobacteria</taxon>
        <taxon>Hyphomonadales</taxon>
        <taxon>Hyphomonadaceae</taxon>
        <taxon>Hyphomonas</taxon>
    </lineage>
</organism>
<keyword evidence="2" id="KW-1185">Reference proteome</keyword>
<name>A0A059EBA4_9PROT</name>
<dbReference type="EMBL" id="AWFH01000001">
    <property type="protein sequence ID" value="KCZ64966.1"/>
    <property type="molecule type" value="Genomic_DNA"/>
</dbReference>
<dbReference type="AlphaFoldDB" id="A0A059EBA4"/>
<sequence>MVAGSMRKDVTQIAKQVTTIVMAKHPHPQPPQRPDLNARQRILCRPPHRSGPFAIARKHAPQVRPPYVGVILAMALTLTETMMELAASNILFSSKV</sequence>
<gene>
    <name evidence="1" type="ORF">HY36_00925</name>
</gene>
<evidence type="ECO:0000313" key="2">
    <source>
        <dbReference type="Proteomes" id="UP000024547"/>
    </source>
</evidence>
<comment type="caution">
    <text evidence="1">The sequence shown here is derived from an EMBL/GenBank/DDBJ whole genome shotgun (WGS) entry which is preliminary data.</text>
</comment>